<accession>A0ABM8ZFA8</accession>
<name>A0ABM8ZFA8_9VIBR</name>
<proteinExistence type="predicted"/>
<organism evidence="3 4">
    <name type="scientific">Vibrio hippocampi</name>
    <dbReference type="NCBI Taxonomy" id="654686"/>
    <lineage>
        <taxon>Bacteria</taxon>
        <taxon>Pseudomonadati</taxon>
        <taxon>Pseudomonadota</taxon>
        <taxon>Gammaproteobacteria</taxon>
        <taxon>Vibrionales</taxon>
        <taxon>Vibrionaceae</taxon>
        <taxon>Vibrio</taxon>
    </lineage>
</organism>
<dbReference type="Proteomes" id="UP000838160">
    <property type="component" value="Unassembled WGS sequence"/>
</dbReference>
<dbReference type="Pfam" id="PF01168">
    <property type="entry name" value="Ala_racemase_N"/>
    <property type="match status" value="1"/>
</dbReference>
<protein>
    <recommendedName>
        <fullName evidence="5">Alanine racemase N-terminal domain-containing protein</fullName>
    </recommendedName>
</protein>
<feature type="domain" description="Alanine racemase N-terminal" evidence="1">
    <location>
        <begin position="51"/>
        <end position="278"/>
    </location>
</feature>
<reference evidence="3" key="1">
    <citation type="submission" date="2021-12" db="EMBL/GenBank/DDBJ databases">
        <authorList>
            <person name="Rodrigo-Torres L."/>
            <person name="Arahal R. D."/>
            <person name="Lucena T."/>
        </authorList>
    </citation>
    <scope>NUCLEOTIDE SEQUENCE</scope>
    <source>
        <strain evidence="3">CECT 8226</strain>
    </source>
</reference>
<gene>
    <name evidence="3" type="primary">yhfX</name>
    <name evidence="3" type="ORF">VHP8226_00577</name>
</gene>
<evidence type="ECO:0008006" key="5">
    <source>
        <dbReference type="Google" id="ProtNLM"/>
    </source>
</evidence>
<dbReference type="Gene3D" id="2.40.37.30">
    <property type="match status" value="2"/>
</dbReference>
<sequence length="397" mass="43783">MTVGGKAYTLSSNEVDQQMFLKALQIQNSKLIDATLKLHKDGQLLPDSYVVDLEQFKLNAQCIKDKADEFGIKLYGMTKQVGRNAVLAKVLEDIGYEGIVAVDYKEARVLHQKGIKISHLGHLVQPPENMLSEIIQAIKPEVMTVYSLEKAQAISDIAEKFGVTQRVLVKFIDEGDLLYVNQESGFQLTDMATVLSELSKMVGIKVEGLTHFPCFLHDGESTKPTNNLNSLVKAKQQWPSDFSLNQVNMPSTTCCATLPMISHFGGTHGEPGHALTGTFPENTDGSQPEKVAMLYVSEIAHHYGNDSYCFAGGYYRRGHLDKALLNSKVVKIINDDKDSIDYHLKVEGIHPIGHPLIMAFRTQVFVTRSDVVIVDGVQSGQPQIVGCYTALGDAINE</sequence>
<evidence type="ECO:0000313" key="4">
    <source>
        <dbReference type="Proteomes" id="UP000838160"/>
    </source>
</evidence>
<keyword evidence="4" id="KW-1185">Reference proteome</keyword>
<evidence type="ECO:0000259" key="1">
    <source>
        <dbReference type="Pfam" id="PF01168"/>
    </source>
</evidence>
<dbReference type="InterPro" id="IPR001608">
    <property type="entry name" value="Ala_racemase_N"/>
</dbReference>
<feature type="domain" description="YhfX-like C-terminal" evidence="2">
    <location>
        <begin position="294"/>
        <end position="384"/>
    </location>
</feature>
<dbReference type="Pfam" id="PF21279">
    <property type="entry name" value="YhfX-like_C"/>
    <property type="match status" value="1"/>
</dbReference>
<evidence type="ECO:0000313" key="3">
    <source>
        <dbReference type="EMBL" id="CAH0524902.1"/>
    </source>
</evidence>
<dbReference type="InterPro" id="IPR048449">
    <property type="entry name" value="YhfX-like_C"/>
</dbReference>
<dbReference type="InterPro" id="IPR029066">
    <property type="entry name" value="PLP-binding_barrel"/>
</dbReference>
<dbReference type="EMBL" id="CAKLCM010000002">
    <property type="protein sequence ID" value="CAH0524902.1"/>
    <property type="molecule type" value="Genomic_DNA"/>
</dbReference>
<comment type="caution">
    <text evidence="3">The sequence shown here is derived from an EMBL/GenBank/DDBJ whole genome shotgun (WGS) entry which is preliminary data.</text>
</comment>
<evidence type="ECO:0000259" key="2">
    <source>
        <dbReference type="Pfam" id="PF21279"/>
    </source>
</evidence>
<dbReference type="SUPFAM" id="SSF51419">
    <property type="entry name" value="PLP-binding barrel"/>
    <property type="match status" value="1"/>
</dbReference>